<dbReference type="SMART" id="SM00066">
    <property type="entry name" value="GAL4"/>
    <property type="match status" value="1"/>
</dbReference>
<dbReference type="Proteomes" id="UP000813444">
    <property type="component" value="Unassembled WGS sequence"/>
</dbReference>
<dbReference type="Gene3D" id="4.10.240.10">
    <property type="entry name" value="Zn(2)-C6 fungal-type DNA-binding domain"/>
    <property type="match status" value="1"/>
</dbReference>
<dbReference type="Pfam" id="PF11951">
    <property type="entry name" value="Fungal_trans_2"/>
    <property type="match status" value="1"/>
</dbReference>
<gene>
    <name evidence="4" type="ORF">B0I35DRAFT_190527</name>
</gene>
<accession>A0A8K0WT04</accession>
<comment type="subcellular location">
    <subcellularLocation>
        <location evidence="1">Nucleus</location>
    </subcellularLocation>
</comment>
<evidence type="ECO:0000313" key="4">
    <source>
        <dbReference type="EMBL" id="KAH7322936.1"/>
    </source>
</evidence>
<organism evidence="4 5">
    <name type="scientific">Stachybotrys elegans</name>
    <dbReference type="NCBI Taxonomy" id="80388"/>
    <lineage>
        <taxon>Eukaryota</taxon>
        <taxon>Fungi</taxon>
        <taxon>Dikarya</taxon>
        <taxon>Ascomycota</taxon>
        <taxon>Pezizomycotina</taxon>
        <taxon>Sordariomycetes</taxon>
        <taxon>Hypocreomycetidae</taxon>
        <taxon>Hypocreales</taxon>
        <taxon>Stachybotryaceae</taxon>
        <taxon>Stachybotrys</taxon>
    </lineage>
</organism>
<dbReference type="GO" id="GO:0000981">
    <property type="term" value="F:DNA-binding transcription factor activity, RNA polymerase II-specific"/>
    <property type="evidence" value="ECO:0007669"/>
    <property type="project" value="InterPro"/>
</dbReference>
<evidence type="ECO:0000256" key="2">
    <source>
        <dbReference type="ARBA" id="ARBA00023242"/>
    </source>
</evidence>
<dbReference type="GO" id="GO:0008270">
    <property type="term" value="F:zinc ion binding"/>
    <property type="evidence" value="ECO:0007669"/>
    <property type="project" value="InterPro"/>
</dbReference>
<keyword evidence="5" id="KW-1185">Reference proteome</keyword>
<dbReference type="GO" id="GO:0045944">
    <property type="term" value="P:positive regulation of transcription by RNA polymerase II"/>
    <property type="evidence" value="ECO:0007669"/>
    <property type="project" value="TreeGrafter"/>
</dbReference>
<dbReference type="GO" id="GO:0005634">
    <property type="term" value="C:nucleus"/>
    <property type="evidence" value="ECO:0007669"/>
    <property type="project" value="UniProtKB-SubCell"/>
</dbReference>
<protein>
    <submittedName>
        <fullName evidence="4">Fungal-specific transcription factor domain-containing protein</fullName>
    </submittedName>
</protein>
<dbReference type="Pfam" id="PF00172">
    <property type="entry name" value="Zn_clus"/>
    <property type="match status" value="1"/>
</dbReference>
<evidence type="ECO:0000259" key="3">
    <source>
        <dbReference type="PROSITE" id="PS50048"/>
    </source>
</evidence>
<dbReference type="SUPFAM" id="SSF57701">
    <property type="entry name" value="Zn2/Cys6 DNA-binding domain"/>
    <property type="match status" value="1"/>
</dbReference>
<keyword evidence="2" id="KW-0539">Nucleus</keyword>
<dbReference type="InterPro" id="IPR036864">
    <property type="entry name" value="Zn2-C6_fun-type_DNA-bd_sf"/>
</dbReference>
<dbReference type="EMBL" id="JAGPNK010000004">
    <property type="protein sequence ID" value="KAH7322936.1"/>
    <property type="molecule type" value="Genomic_DNA"/>
</dbReference>
<sequence length="507" mass="57794">MGRNAFAKQGCWTCKRRKIGCDRALPLCNNCVRTKRECLGYDIRLQWPDRHDGRRREGEALVYCPPENPAESSHLYGRAFLNFSHHDLALSKDKKSSPGCSPKNIVATLPRAHPPTRSLNLHSPILNQDATFFTYYEQVISTMVSTLQIQNGFRRELMPMVLSSGGSAAAALRDAMLAVSSFHQGGTQAALPYKASALRHLYDSMGYNQSGRGEPISEIQVAASMMLCVYSVFDETEGNWHLHLDGAKNMLRRLDVEGSHSLQSSFVLTWFLYHEVFGCFTQPFRRLSEEFDPLELLDGLDHDPCLIVGSLGCSVELLVIIHRINRLRAESLLGFGSPKHPHAVSLQPMAHRLELQKMLRNLHQAIGLEEQFMDNPSGQVRILATAELYRIAAFLYLQRVCPRPGDEEERHMFLEQAFDIIARLEVVTSPWPMFLIACECNNDEQRIKVIRALDLMNQVRKIGNIHVMWDMVEQLWKQHDLSADTDPDRRPGWWEMIDSPNPMPWFI</sequence>
<dbReference type="InterPro" id="IPR021858">
    <property type="entry name" value="Fun_TF"/>
</dbReference>
<dbReference type="GO" id="GO:0000976">
    <property type="term" value="F:transcription cis-regulatory region binding"/>
    <property type="evidence" value="ECO:0007669"/>
    <property type="project" value="TreeGrafter"/>
</dbReference>
<dbReference type="PANTHER" id="PTHR37534:SF49">
    <property type="entry name" value="LYSINE BIOSYNTHESIS REGULATORY PROTEIN LYS14"/>
    <property type="match status" value="1"/>
</dbReference>
<dbReference type="InterPro" id="IPR001138">
    <property type="entry name" value="Zn2Cys6_DnaBD"/>
</dbReference>
<name>A0A8K0WT04_9HYPO</name>
<dbReference type="PROSITE" id="PS00463">
    <property type="entry name" value="ZN2_CY6_FUNGAL_1"/>
    <property type="match status" value="1"/>
</dbReference>
<feature type="domain" description="Zn(2)-C6 fungal-type" evidence="3">
    <location>
        <begin position="10"/>
        <end position="38"/>
    </location>
</feature>
<dbReference type="OrthoDB" id="6730379at2759"/>
<proteinExistence type="predicted"/>
<evidence type="ECO:0000313" key="5">
    <source>
        <dbReference type="Proteomes" id="UP000813444"/>
    </source>
</evidence>
<reference evidence="4" key="1">
    <citation type="journal article" date="2021" name="Nat. Commun.">
        <title>Genetic determinants of endophytism in the Arabidopsis root mycobiome.</title>
        <authorList>
            <person name="Mesny F."/>
            <person name="Miyauchi S."/>
            <person name="Thiergart T."/>
            <person name="Pickel B."/>
            <person name="Atanasova L."/>
            <person name="Karlsson M."/>
            <person name="Huettel B."/>
            <person name="Barry K.W."/>
            <person name="Haridas S."/>
            <person name="Chen C."/>
            <person name="Bauer D."/>
            <person name="Andreopoulos W."/>
            <person name="Pangilinan J."/>
            <person name="LaButti K."/>
            <person name="Riley R."/>
            <person name="Lipzen A."/>
            <person name="Clum A."/>
            <person name="Drula E."/>
            <person name="Henrissat B."/>
            <person name="Kohler A."/>
            <person name="Grigoriev I.V."/>
            <person name="Martin F.M."/>
            <person name="Hacquard S."/>
        </authorList>
    </citation>
    <scope>NUCLEOTIDE SEQUENCE</scope>
    <source>
        <strain evidence="4">MPI-CAGE-CH-0235</strain>
    </source>
</reference>
<dbReference type="PANTHER" id="PTHR37534">
    <property type="entry name" value="TRANSCRIPTIONAL ACTIVATOR PROTEIN UGA3"/>
    <property type="match status" value="1"/>
</dbReference>
<comment type="caution">
    <text evidence="4">The sequence shown here is derived from an EMBL/GenBank/DDBJ whole genome shotgun (WGS) entry which is preliminary data.</text>
</comment>
<dbReference type="AlphaFoldDB" id="A0A8K0WT04"/>
<evidence type="ECO:0000256" key="1">
    <source>
        <dbReference type="ARBA" id="ARBA00004123"/>
    </source>
</evidence>
<dbReference type="CDD" id="cd00067">
    <property type="entry name" value="GAL4"/>
    <property type="match status" value="1"/>
</dbReference>
<dbReference type="PROSITE" id="PS50048">
    <property type="entry name" value="ZN2_CY6_FUNGAL_2"/>
    <property type="match status" value="1"/>
</dbReference>